<dbReference type="OMA" id="LERITFC"/>
<reference evidence="4 5" key="1">
    <citation type="journal article" date="2011" name="Science">
        <title>The ecoresponsive genome of Daphnia pulex.</title>
        <authorList>
            <person name="Colbourne J.K."/>
            <person name="Pfrender M.E."/>
            <person name="Gilbert D."/>
            <person name="Thomas W.K."/>
            <person name="Tucker A."/>
            <person name="Oakley T.H."/>
            <person name="Tokishita S."/>
            <person name="Aerts A."/>
            <person name="Arnold G.J."/>
            <person name="Basu M.K."/>
            <person name="Bauer D.J."/>
            <person name="Caceres C.E."/>
            <person name="Carmel L."/>
            <person name="Casola C."/>
            <person name="Choi J.H."/>
            <person name="Detter J.C."/>
            <person name="Dong Q."/>
            <person name="Dusheyko S."/>
            <person name="Eads B.D."/>
            <person name="Frohlich T."/>
            <person name="Geiler-Samerotte K.A."/>
            <person name="Gerlach D."/>
            <person name="Hatcher P."/>
            <person name="Jogdeo S."/>
            <person name="Krijgsveld J."/>
            <person name="Kriventseva E.V."/>
            <person name="Kultz D."/>
            <person name="Laforsch C."/>
            <person name="Lindquist E."/>
            <person name="Lopez J."/>
            <person name="Manak J.R."/>
            <person name="Muller J."/>
            <person name="Pangilinan J."/>
            <person name="Patwardhan R.P."/>
            <person name="Pitluck S."/>
            <person name="Pritham E.J."/>
            <person name="Rechtsteiner A."/>
            <person name="Rho M."/>
            <person name="Rogozin I.B."/>
            <person name="Sakarya O."/>
            <person name="Salamov A."/>
            <person name="Schaack S."/>
            <person name="Shapiro H."/>
            <person name="Shiga Y."/>
            <person name="Skalitzky C."/>
            <person name="Smith Z."/>
            <person name="Souvorov A."/>
            <person name="Sung W."/>
            <person name="Tang Z."/>
            <person name="Tsuchiya D."/>
            <person name="Tu H."/>
            <person name="Vos H."/>
            <person name="Wang M."/>
            <person name="Wolf Y.I."/>
            <person name="Yamagata H."/>
            <person name="Yamada T."/>
            <person name="Ye Y."/>
            <person name="Shaw J.R."/>
            <person name="Andrews J."/>
            <person name="Crease T.J."/>
            <person name="Tang H."/>
            <person name="Lucas S.M."/>
            <person name="Robertson H.M."/>
            <person name="Bork P."/>
            <person name="Koonin E.V."/>
            <person name="Zdobnov E.M."/>
            <person name="Grigoriev I.V."/>
            <person name="Lynch M."/>
            <person name="Boore J.L."/>
        </authorList>
    </citation>
    <scope>NUCLEOTIDE SEQUENCE [LARGE SCALE GENOMIC DNA]</scope>
</reference>
<dbReference type="GO" id="GO:0003697">
    <property type="term" value="F:single-stranded DNA binding"/>
    <property type="evidence" value="ECO:0000318"/>
    <property type="project" value="GO_Central"/>
</dbReference>
<dbReference type="PANTHER" id="PTHR46457">
    <property type="entry name" value="DNA REPAIR PROTEIN RAD51 HOMOLOG 4"/>
    <property type="match status" value="1"/>
</dbReference>
<name>E9G665_DAPPU</name>
<dbReference type="GO" id="GO:0005815">
    <property type="term" value="C:microtubule organizing center"/>
    <property type="evidence" value="ECO:0000318"/>
    <property type="project" value="GO_Central"/>
</dbReference>
<evidence type="ECO:0000313" key="4">
    <source>
        <dbReference type="EMBL" id="EFX85046.1"/>
    </source>
</evidence>
<keyword evidence="2" id="KW-0539">Nucleus</keyword>
<accession>E9G665</accession>
<comment type="subcellular location">
    <subcellularLocation>
        <location evidence="1">Nucleus</location>
    </subcellularLocation>
</comment>
<dbReference type="InterPro" id="IPR013632">
    <property type="entry name" value="Rad51_C"/>
</dbReference>
<dbReference type="AlphaFoldDB" id="E9G665"/>
<evidence type="ECO:0000313" key="5">
    <source>
        <dbReference type="Proteomes" id="UP000000305"/>
    </source>
</evidence>
<dbReference type="PROSITE" id="PS50162">
    <property type="entry name" value="RECA_2"/>
    <property type="match status" value="1"/>
</dbReference>
<protein>
    <submittedName>
        <fullName evidence="4">Putative RAD51D</fullName>
    </submittedName>
</protein>
<dbReference type="GO" id="GO:0008094">
    <property type="term" value="F:ATP-dependent activity, acting on DNA"/>
    <property type="evidence" value="ECO:0000318"/>
    <property type="project" value="GO_Central"/>
</dbReference>
<gene>
    <name evidence="4" type="ORF">DAPPUDRAFT_300755</name>
</gene>
<organism evidence="4 5">
    <name type="scientific">Daphnia pulex</name>
    <name type="common">Water flea</name>
    <dbReference type="NCBI Taxonomy" id="6669"/>
    <lineage>
        <taxon>Eukaryota</taxon>
        <taxon>Metazoa</taxon>
        <taxon>Ecdysozoa</taxon>
        <taxon>Arthropoda</taxon>
        <taxon>Crustacea</taxon>
        <taxon>Branchiopoda</taxon>
        <taxon>Diplostraca</taxon>
        <taxon>Cladocera</taxon>
        <taxon>Anomopoda</taxon>
        <taxon>Daphniidae</taxon>
        <taxon>Daphnia</taxon>
    </lineage>
</organism>
<dbReference type="EMBL" id="GL732533">
    <property type="protein sequence ID" value="EFX85046.1"/>
    <property type="molecule type" value="Genomic_DNA"/>
</dbReference>
<dbReference type="PANTHER" id="PTHR46457:SF1">
    <property type="entry name" value="DNA REPAIR PROTEIN RAD51 HOMOLOG 4"/>
    <property type="match status" value="1"/>
</dbReference>
<dbReference type="HOGENOM" id="CLU_058452_2_0_1"/>
<sequence length="226" mass="25501">MFHGGIPSGRLVEVYGDSGSGKTQLALHLTANTALKLQYEVCYITTGDANPKRILDIMQNLDKDGDYVKSLERITFCHIHDVYQLLEMLWTPEMKRYKLVIIDSLATLFLPIRGDAFNDSISLLNKVASDLKRLAVVHHCVVLVVNHVSRWSREGTTEAQGATLPTPFLGRYWCSVPSLRLYSKHLSDNQFELTVVKNVYSAEPGPKCSFSYFFRNGDTHQGKSNF</sequence>
<dbReference type="FunCoup" id="E9G665">
    <property type="interactions" value="602"/>
</dbReference>
<dbReference type="GO" id="GO:0005524">
    <property type="term" value="F:ATP binding"/>
    <property type="evidence" value="ECO:0007669"/>
    <property type="project" value="InterPro"/>
</dbReference>
<dbReference type="Proteomes" id="UP000000305">
    <property type="component" value="Unassembled WGS sequence"/>
</dbReference>
<dbReference type="eggNOG" id="KOG1433">
    <property type="taxonomic scope" value="Eukaryota"/>
</dbReference>
<evidence type="ECO:0000256" key="2">
    <source>
        <dbReference type="ARBA" id="ARBA00023242"/>
    </source>
</evidence>
<feature type="domain" description="RecA family profile 1" evidence="3">
    <location>
        <begin position="1"/>
        <end position="148"/>
    </location>
</feature>
<dbReference type="Gene3D" id="3.40.50.300">
    <property type="entry name" value="P-loop containing nucleotide triphosphate hydrolases"/>
    <property type="match status" value="1"/>
</dbReference>
<dbReference type="GO" id="GO:0000723">
    <property type="term" value="P:telomere maintenance"/>
    <property type="evidence" value="ECO:0000318"/>
    <property type="project" value="GO_Central"/>
</dbReference>
<dbReference type="STRING" id="6669.E9G665"/>
<dbReference type="GO" id="GO:0042148">
    <property type="term" value="P:DNA strand invasion"/>
    <property type="evidence" value="ECO:0000318"/>
    <property type="project" value="GO_Central"/>
</dbReference>
<evidence type="ECO:0000259" key="3">
    <source>
        <dbReference type="PROSITE" id="PS50162"/>
    </source>
</evidence>
<dbReference type="KEGG" id="dpx:DAPPUDRAFT_300755"/>
<dbReference type="PhylomeDB" id="E9G665"/>
<dbReference type="GO" id="GO:0000724">
    <property type="term" value="P:double-strand break repair via homologous recombination"/>
    <property type="evidence" value="ECO:0000318"/>
    <property type="project" value="GO_Central"/>
</dbReference>
<evidence type="ECO:0000256" key="1">
    <source>
        <dbReference type="ARBA" id="ARBA00004123"/>
    </source>
</evidence>
<dbReference type="GO" id="GO:0007131">
    <property type="term" value="P:reciprocal meiotic recombination"/>
    <property type="evidence" value="ECO:0000318"/>
    <property type="project" value="GO_Central"/>
</dbReference>
<dbReference type="InterPro" id="IPR020588">
    <property type="entry name" value="RecA_ATP-bd"/>
</dbReference>
<dbReference type="InParanoid" id="E9G665"/>
<dbReference type="InterPro" id="IPR027417">
    <property type="entry name" value="P-loop_NTPase"/>
</dbReference>
<dbReference type="OrthoDB" id="6348953at2759"/>
<dbReference type="GO" id="GO:0005657">
    <property type="term" value="C:replication fork"/>
    <property type="evidence" value="ECO:0000318"/>
    <property type="project" value="GO_Central"/>
</dbReference>
<dbReference type="InterPro" id="IPR051988">
    <property type="entry name" value="HRR_RAD51_Paralog"/>
</dbReference>
<dbReference type="GO" id="GO:0033063">
    <property type="term" value="C:Rad51B-Rad51C-Rad51D-XRCC2 complex"/>
    <property type="evidence" value="ECO:0000318"/>
    <property type="project" value="GO_Central"/>
</dbReference>
<dbReference type="GO" id="GO:0140664">
    <property type="term" value="F:ATP-dependent DNA damage sensor activity"/>
    <property type="evidence" value="ECO:0007669"/>
    <property type="project" value="InterPro"/>
</dbReference>
<proteinExistence type="predicted"/>
<dbReference type="SUPFAM" id="SSF52540">
    <property type="entry name" value="P-loop containing nucleoside triphosphate hydrolases"/>
    <property type="match status" value="1"/>
</dbReference>
<keyword evidence="5" id="KW-1185">Reference proteome</keyword>
<dbReference type="Pfam" id="PF08423">
    <property type="entry name" value="Rad51"/>
    <property type="match status" value="1"/>
</dbReference>